<dbReference type="EMBL" id="RCVZ01000004">
    <property type="protein sequence ID" value="RLQ96161.1"/>
    <property type="molecule type" value="Genomic_DNA"/>
</dbReference>
<evidence type="ECO:0000313" key="3">
    <source>
        <dbReference type="Proteomes" id="UP000276770"/>
    </source>
</evidence>
<feature type="transmembrane region" description="Helical" evidence="1">
    <location>
        <begin position="5"/>
        <end position="25"/>
    </location>
</feature>
<dbReference type="RefSeq" id="WP_121680013.1">
    <property type="nucleotide sequence ID" value="NZ_RCVZ01000004.1"/>
</dbReference>
<keyword evidence="1" id="KW-0812">Transmembrane</keyword>
<reference evidence="2 3" key="1">
    <citation type="submission" date="2018-10" db="EMBL/GenBank/DDBJ databases">
        <title>Falsibacillus sp. genome draft.</title>
        <authorList>
            <person name="Shi S."/>
        </authorList>
    </citation>
    <scope>NUCLEOTIDE SEQUENCE [LARGE SCALE GENOMIC DNA]</scope>
    <source>
        <strain evidence="2 3">GY 10110</strain>
    </source>
</reference>
<feature type="transmembrane region" description="Helical" evidence="1">
    <location>
        <begin position="60"/>
        <end position="79"/>
    </location>
</feature>
<sequence>MKNKIYTIAGLTVFIGLAVLSIFQLHKTGGFIQAFSFIIISAGVYFILVKLPSMRMRISILSILFAATIFLIVFHQSIFGSGH</sequence>
<keyword evidence="3" id="KW-1185">Reference proteome</keyword>
<accession>A0A3L7K2F5</accession>
<dbReference type="Proteomes" id="UP000276770">
    <property type="component" value="Unassembled WGS sequence"/>
</dbReference>
<proteinExistence type="predicted"/>
<keyword evidence="1" id="KW-1133">Transmembrane helix</keyword>
<feature type="transmembrane region" description="Helical" evidence="1">
    <location>
        <begin position="31"/>
        <end position="48"/>
    </location>
</feature>
<evidence type="ECO:0000313" key="2">
    <source>
        <dbReference type="EMBL" id="RLQ96161.1"/>
    </source>
</evidence>
<protein>
    <submittedName>
        <fullName evidence="2">Uncharacterized protein</fullName>
    </submittedName>
</protein>
<organism evidence="2 3">
    <name type="scientific">Falsibacillus albus</name>
    <dbReference type="NCBI Taxonomy" id="2478915"/>
    <lineage>
        <taxon>Bacteria</taxon>
        <taxon>Bacillati</taxon>
        <taxon>Bacillota</taxon>
        <taxon>Bacilli</taxon>
        <taxon>Bacillales</taxon>
        <taxon>Bacillaceae</taxon>
        <taxon>Falsibacillus</taxon>
    </lineage>
</organism>
<comment type="caution">
    <text evidence="2">The sequence shown here is derived from an EMBL/GenBank/DDBJ whole genome shotgun (WGS) entry which is preliminary data.</text>
</comment>
<dbReference type="AlphaFoldDB" id="A0A3L7K2F5"/>
<name>A0A3L7K2F5_9BACI</name>
<evidence type="ECO:0000256" key="1">
    <source>
        <dbReference type="SAM" id="Phobius"/>
    </source>
</evidence>
<gene>
    <name evidence="2" type="ORF">D9X91_07675</name>
</gene>
<keyword evidence="1" id="KW-0472">Membrane</keyword>